<keyword evidence="2" id="KW-1185">Reference proteome</keyword>
<evidence type="ECO:0000313" key="2">
    <source>
        <dbReference type="Proteomes" id="UP000748756"/>
    </source>
</evidence>
<dbReference type="Proteomes" id="UP000748756">
    <property type="component" value="Unassembled WGS sequence"/>
</dbReference>
<name>A0A9P5RWC7_9FUNG</name>
<dbReference type="EMBL" id="JAAAUQ010000537">
    <property type="protein sequence ID" value="KAF9149375.1"/>
    <property type="molecule type" value="Genomic_DNA"/>
</dbReference>
<comment type="caution">
    <text evidence="1">The sequence shown here is derived from an EMBL/GenBank/DDBJ whole genome shotgun (WGS) entry which is preliminary data.</text>
</comment>
<proteinExistence type="predicted"/>
<organism evidence="1 2">
    <name type="scientific">Linnemannia schmuckeri</name>
    <dbReference type="NCBI Taxonomy" id="64567"/>
    <lineage>
        <taxon>Eukaryota</taxon>
        <taxon>Fungi</taxon>
        <taxon>Fungi incertae sedis</taxon>
        <taxon>Mucoromycota</taxon>
        <taxon>Mortierellomycotina</taxon>
        <taxon>Mortierellomycetes</taxon>
        <taxon>Mortierellales</taxon>
        <taxon>Mortierellaceae</taxon>
        <taxon>Linnemannia</taxon>
    </lineage>
</organism>
<evidence type="ECO:0000313" key="1">
    <source>
        <dbReference type="EMBL" id="KAF9149375.1"/>
    </source>
</evidence>
<gene>
    <name evidence="1" type="ORF">BG015_008828</name>
</gene>
<evidence type="ECO:0008006" key="3">
    <source>
        <dbReference type="Google" id="ProtNLM"/>
    </source>
</evidence>
<sequence length="319" mass="36581">MTKTTMPKTTKTKATMSKSIKTNTTTTKAIGRSPRFQCQWPQDKESAVHTLPSQVEMPQILTISTMTRVMPERFSLWWDKLVPTRLLESFVLCPAILTRCDYSLVHKVDLVDIYYYYERHPKLAGAVSTRNFVRMVGLPISKGSIDRWINNYEELKEPALNSPEGTIIRIHRKNTIIDKTLLLGLEDQRKKNLPVNGGQISDAVEIIYIILLEVEDDHIRPHDRLLFSAAWVTGYVSRNEVVHLDLIGESGSVNLDDIQEELQDIRSICNRFRLDNIYNCDEAGMYLLELSRTTFTTQGYLQGFKPNRECRANTVQGTI</sequence>
<dbReference type="OrthoDB" id="2447222at2759"/>
<accession>A0A9P5RWC7</accession>
<reference evidence="1" key="1">
    <citation type="journal article" date="2020" name="Fungal Divers.">
        <title>Resolving the Mortierellaceae phylogeny through synthesis of multi-gene phylogenetics and phylogenomics.</title>
        <authorList>
            <person name="Vandepol N."/>
            <person name="Liber J."/>
            <person name="Desiro A."/>
            <person name="Na H."/>
            <person name="Kennedy M."/>
            <person name="Barry K."/>
            <person name="Grigoriev I.V."/>
            <person name="Miller A.N."/>
            <person name="O'Donnell K."/>
            <person name="Stajich J.E."/>
            <person name="Bonito G."/>
        </authorList>
    </citation>
    <scope>NUCLEOTIDE SEQUENCE</scope>
    <source>
        <strain evidence="1">NRRL 6426</strain>
    </source>
</reference>
<dbReference type="AlphaFoldDB" id="A0A9P5RWC7"/>
<protein>
    <recommendedName>
        <fullName evidence="3">Transposase</fullName>
    </recommendedName>
</protein>